<accession>A0A1H1HJR7</accession>
<dbReference type="EMBL" id="FNKP01000002">
    <property type="protein sequence ID" value="SDR25755.1"/>
    <property type="molecule type" value="Genomic_DNA"/>
</dbReference>
<evidence type="ECO:0000256" key="6">
    <source>
        <dbReference type="ARBA" id="ARBA00023136"/>
    </source>
</evidence>
<dbReference type="GO" id="GO:0005886">
    <property type="term" value="C:plasma membrane"/>
    <property type="evidence" value="ECO:0007669"/>
    <property type="project" value="UniProtKB-SubCell"/>
</dbReference>
<dbReference type="InterPro" id="IPR032816">
    <property type="entry name" value="VTT_dom"/>
</dbReference>
<evidence type="ECO:0000313" key="9">
    <source>
        <dbReference type="EMBL" id="SDR25755.1"/>
    </source>
</evidence>
<feature type="domain" description="VTT" evidence="8">
    <location>
        <begin position="48"/>
        <end position="172"/>
    </location>
</feature>
<dbReference type="Pfam" id="PF09335">
    <property type="entry name" value="VTT_dom"/>
    <property type="match status" value="1"/>
</dbReference>
<sequence length="216" mass="23537">MHLMQILHVALHIDRHLGALTAQFGTTVYAMLFLVIFFEIGFLPLFFLPGDPLIFICGGLAATGALNVWLIMLTLFMATVAGSIVGYGIGRAIGERAYTANYRWLNKEALRKAHAFNEARGGLTFLLSPLLAVVRTFAPFVAGVSRMTFVRFVSFVCAGAALWIGALVTAGYLFGNMPLVHDHMSSIVLLGVVVGGGSVFVAALWRLFNQRGRRMQ</sequence>
<dbReference type="PANTHER" id="PTHR30353">
    <property type="entry name" value="INNER MEMBRANE PROTEIN DEDA-RELATED"/>
    <property type="match status" value="1"/>
</dbReference>
<name>A0A1H1HJR7_9BURK</name>
<dbReference type="OrthoDB" id="9813426at2"/>
<keyword evidence="4 7" id="KW-0812">Transmembrane</keyword>
<comment type="caution">
    <text evidence="7">Lacks conserved residue(s) required for the propagation of feature annotation.</text>
</comment>
<organism evidence="9 10">
    <name type="scientific">Paraburkholderia fungorum</name>
    <dbReference type="NCBI Taxonomy" id="134537"/>
    <lineage>
        <taxon>Bacteria</taxon>
        <taxon>Pseudomonadati</taxon>
        <taxon>Pseudomonadota</taxon>
        <taxon>Betaproteobacteria</taxon>
        <taxon>Burkholderiales</taxon>
        <taxon>Burkholderiaceae</taxon>
        <taxon>Paraburkholderia</taxon>
    </lineage>
</organism>
<keyword evidence="10" id="KW-1185">Reference proteome</keyword>
<comment type="similarity">
    <text evidence="2 7">Belongs to the DedA family.</text>
</comment>
<evidence type="ECO:0000259" key="8">
    <source>
        <dbReference type="Pfam" id="PF09335"/>
    </source>
</evidence>
<gene>
    <name evidence="9" type="ORF">SAMN05443245_3996</name>
</gene>
<evidence type="ECO:0000256" key="1">
    <source>
        <dbReference type="ARBA" id="ARBA00004651"/>
    </source>
</evidence>
<reference evidence="10" key="1">
    <citation type="submission" date="2016-10" db="EMBL/GenBank/DDBJ databases">
        <authorList>
            <person name="Varghese N."/>
        </authorList>
    </citation>
    <scope>NUCLEOTIDE SEQUENCE [LARGE SCALE GENOMIC DNA]</scope>
    <source>
        <strain evidence="10">GAS106B</strain>
    </source>
</reference>
<evidence type="ECO:0000256" key="3">
    <source>
        <dbReference type="ARBA" id="ARBA00022475"/>
    </source>
</evidence>
<dbReference type="PANTHER" id="PTHR30353:SF0">
    <property type="entry name" value="TRANSMEMBRANE PROTEIN"/>
    <property type="match status" value="1"/>
</dbReference>
<keyword evidence="5 7" id="KW-1133">Transmembrane helix</keyword>
<evidence type="ECO:0000313" key="10">
    <source>
        <dbReference type="Proteomes" id="UP000183487"/>
    </source>
</evidence>
<comment type="subcellular location">
    <subcellularLocation>
        <location evidence="1 7">Cell membrane</location>
        <topology evidence="1 7">Multi-pass membrane protein</topology>
    </subcellularLocation>
</comment>
<evidence type="ECO:0000256" key="7">
    <source>
        <dbReference type="RuleBase" id="RU367016"/>
    </source>
</evidence>
<dbReference type="Proteomes" id="UP000183487">
    <property type="component" value="Unassembled WGS sequence"/>
</dbReference>
<evidence type="ECO:0000256" key="4">
    <source>
        <dbReference type="ARBA" id="ARBA00022692"/>
    </source>
</evidence>
<evidence type="ECO:0000256" key="2">
    <source>
        <dbReference type="ARBA" id="ARBA00010792"/>
    </source>
</evidence>
<dbReference type="InterPro" id="IPR032818">
    <property type="entry name" value="DedA-like"/>
</dbReference>
<feature type="transmembrane region" description="Helical" evidence="7">
    <location>
        <begin position="28"/>
        <end position="48"/>
    </location>
</feature>
<keyword evidence="3 7" id="KW-1003">Cell membrane</keyword>
<protein>
    <submittedName>
        <fullName evidence="9">Membrane-associated protein</fullName>
    </submittedName>
</protein>
<dbReference type="RefSeq" id="WP_074767891.1">
    <property type="nucleotide sequence ID" value="NZ_FNKP01000002.1"/>
</dbReference>
<proteinExistence type="inferred from homology"/>
<evidence type="ECO:0000256" key="5">
    <source>
        <dbReference type="ARBA" id="ARBA00022989"/>
    </source>
</evidence>
<feature type="transmembrane region" description="Helical" evidence="7">
    <location>
        <begin position="152"/>
        <end position="175"/>
    </location>
</feature>
<feature type="transmembrane region" description="Helical" evidence="7">
    <location>
        <begin position="187"/>
        <end position="208"/>
    </location>
</feature>
<keyword evidence="6 7" id="KW-0472">Membrane</keyword>
<dbReference type="AlphaFoldDB" id="A0A1H1HJR7"/>